<keyword evidence="1" id="KW-0472">Membrane</keyword>
<gene>
    <name evidence="2" type="ORF">FD07_GL001925</name>
</gene>
<keyword evidence="3" id="KW-1185">Reference proteome</keyword>
<keyword evidence="1" id="KW-1133">Transmembrane helix</keyword>
<dbReference type="PATRIC" id="fig|1267003.4.peg.2027"/>
<evidence type="ECO:0000256" key="1">
    <source>
        <dbReference type="SAM" id="Phobius"/>
    </source>
</evidence>
<keyword evidence="1" id="KW-0812">Transmembrane</keyword>
<protein>
    <recommendedName>
        <fullName evidence="4">Peptidase M10 metallopeptidase domain-containing protein</fullName>
    </recommendedName>
</protein>
<dbReference type="AlphaFoldDB" id="A0A0R1GHX4"/>
<dbReference type="SUPFAM" id="SSF55486">
    <property type="entry name" value="Metalloproteases ('zincins'), catalytic domain"/>
    <property type="match status" value="1"/>
</dbReference>
<evidence type="ECO:0000313" key="2">
    <source>
        <dbReference type="EMBL" id="KRK33782.1"/>
    </source>
</evidence>
<dbReference type="InterPro" id="IPR024079">
    <property type="entry name" value="MetalloPept_cat_dom_sf"/>
</dbReference>
<dbReference type="GO" id="GO:0008237">
    <property type="term" value="F:metallopeptidase activity"/>
    <property type="evidence" value="ECO:0007669"/>
    <property type="project" value="InterPro"/>
</dbReference>
<feature type="transmembrane region" description="Helical" evidence="1">
    <location>
        <begin position="7"/>
        <end position="25"/>
    </location>
</feature>
<sequence>MHRSGEIWMAVILGIIFLGFLGYWTTQRIVGGPNRHYYQRTKTDNRGTIARGHYSQAELEALTRLTHGSQYHGNTSLDIVATKYVYQLDGKPLPNIVGNDGVLQLYNKSKFMTTAMVRDAAAYWNHLAGVKIVAVVDNQRLSDEVIHDNETQRGVLGRQSYNGQGLVFFPPNWHMSGLSAKDRNNWQEAALIHEIGHALGIPHLGGGPLGGNAASAGILTAEFMAPWRPGRNPLGVRSTAADAAALALAGLSWQQPRRLASWVLTDPGATVIYNQGRLTSTIPRGSES</sequence>
<reference evidence="2 3" key="1">
    <citation type="journal article" date="2015" name="Genome Announc.">
        <title>Expanding the biotechnology potential of lactobacilli through comparative genomics of 213 strains and associated genera.</title>
        <authorList>
            <person name="Sun Z."/>
            <person name="Harris H.M."/>
            <person name="McCann A."/>
            <person name="Guo C."/>
            <person name="Argimon S."/>
            <person name="Zhang W."/>
            <person name="Yang X."/>
            <person name="Jeffery I.B."/>
            <person name="Cooney J.C."/>
            <person name="Kagawa T.F."/>
            <person name="Liu W."/>
            <person name="Song Y."/>
            <person name="Salvetti E."/>
            <person name="Wrobel A."/>
            <person name="Rasinkangas P."/>
            <person name="Parkhill J."/>
            <person name="Rea M.C."/>
            <person name="O'Sullivan O."/>
            <person name="Ritari J."/>
            <person name="Douillard F.P."/>
            <person name="Paul Ross R."/>
            <person name="Yang R."/>
            <person name="Briner A.E."/>
            <person name="Felis G.E."/>
            <person name="de Vos W.M."/>
            <person name="Barrangou R."/>
            <person name="Klaenhammer T.R."/>
            <person name="Caufield P.W."/>
            <person name="Cui Y."/>
            <person name="Zhang H."/>
            <person name="O'Toole P.W."/>
        </authorList>
    </citation>
    <scope>NUCLEOTIDE SEQUENCE [LARGE SCALE GENOMIC DNA]</scope>
    <source>
        <strain evidence="2 3">ATCC 53295</strain>
    </source>
</reference>
<dbReference type="RefSeq" id="WP_020090329.1">
    <property type="nucleotide sequence ID" value="NZ_AZCZ01000057.1"/>
</dbReference>
<proteinExistence type="predicted"/>
<evidence type="ECO:0008006" key="4">
    <source>
        <dbReference type="Google" id="ProtNLM"/>
    </source>
</evidence>
<evidence type="ECO:0000313" key="3">
    <source>
        <dbReference type="Proteomes" id="UP000051176"/>
    </source>
</evidence>
<name>A0A0R1GHX4_9LACO</name>
<dbReference type="STRING" id="357278.IV61_GL001815"/>
<dbReference type="Gene3D" id="3.40.390.10">
    <property type="entry name" value="Collagenase (Catalytic Domain)"/>
    <property type="match status" value="1"/>
</dbReference>
<dbReference type="OrthoDB" id="2270604at2"/>
<comment type="caution">
    <text evidence="2">The sequence shown here is derived from an EMBL/GenBank/DDBJ whole genome shotgun (WGS) entry which is preliminary data.</text>
</comment>
<accession>A0A0R1GHX4</accession>
<dbReference type="Proteomes" id="UP000051176">
    <property type="component" value="Unassembled WGS sequence"/>
</dbReference>
<organism evidence="2 3">
    <name type="scientific">Levilactobacillus parabrevis ATCC 53295</name>
    <dbReference type="NCBI Taxonomy" id="1267003"/>
    <lineage>
        <taxon>Bacteria</taxon>
        <taxon>Bacillati</taxon>
        <taxon>Bacillota</taxon>
        <taxon>Bacilli</taxon>
        <taxon>Lactobacillales</taxon>
        <taxon>Lactobacillaceae</taxon>
        <taxon>Levilactobacillus</taxon>
    </lineage>
</organism>
<dbReference type="EMBL" id="AZCZ01000057">
    <property type="protein sequence ID" value="KRK33782.1"/>
    <property type="molecule type" value="Genomic_DNA"/>
</dbReference>